<organism evidence="1 2">
    <name type="scientific">Pseudomonas typographi</name>
    <dbReference type="NCBI Taxonomy" id="2715964"/>
    <lineage>
        <taxon>Bacteria</taxon>
        <taxon>Pseudomonadati</taxon>
        <taxon>Pseudomonadota</taxon>
        <taxon>Gammaproteobacteria</taxon>
        <taxon>Pseudomonadales</taxon>
        <taxon>Pseudomonadaceae</taxon>
        <taxon>Pseudomonas</taxon>
    </lineage>
</organism>
<accession>A0ABR7ZA86</accession>
<evidence type="ECO:0000313" key="1">
    <source>
        <dbReference type="EMBL" id="MBD1602382.1"/>
    </source>
</evidence>
<comment type="caution">
    <text evidence="1">The sequence shown here is derived from an EMBL/GenBank/DDBJ whole genome shotgun (WGS) entry which is preliminary data.</text>
</comment>
<dbReference type="EMBL" id="JAAOCA010000069">
    <property type="protein sequence ID" value="MBD1602382.1"/>
    <property type="molecule type" value="Genomic_DNA"/>
</dbReference>
<dbReference type="Proteomes" id="UP000805841">
    <property type="component" value="Unassembled WGS sequence"/>
</dbReference>
<keyword evidence="2" id="KW-1185">Reference proteome</keyword>
<dbReference type="RefSeq" id="WP_190427307.1">
    <property type="nucleotide sequence ID" value="NZ_JAAOCA010000069.1"/>
</dbReference>
<sequence length="73" mass="7986">MATTDLPQKLDDLLGSGLTYKAVAERARCDISTIFRIRSGQITNPSYIAGKAIDDMHDEFKAGSKRAKRKTAA</sequence>
<reference evidence="1 2" key="1">
    <citation type="journal article" date="2020" name="Insects">
        <title>Bacteria Belonging to Pseudomonas typographi sp. nov. from the Bark Beetle Ips typographus Have Genomic Potential to Aid in the Host Ecology.</title>
        <authorList>
            <person name="Peral-Aranega E."/>
            <person name="Saati-Santamaria Z."/>
            <person name="Kolarik M."/>
            <person name="Rivas R."/>
            <person name="Garcia-Fraile P."/>
        </authorList>
    </citation>
    <scope>NUCLEOTIDE SEQUENCE [LARGE SCALE GENOMIC DNA]</scope>
    <source>
        <strain evidence="1 2">CA3A</strain>
    </source>
</reference>
<gene>
    <name evidence="1" type="ORF">HAQ05_27270</name>
</gene>
<name>A0ABR7ZA86_9PSED</name>
<protein>
    <submittedName>
        <fullName evidence="1">Uncharacterized protein</fullName>
    </submittedName>
</protein>
<evidence type="ECO:0000313" key="2">
    <source>
        <dbReference type="Proteomes" id="UP000805841"/>
    </source>
</evidence>
<proteinExistence type="predicted"/>